<sequence length="199" mass="23077">MMNMLLSAGVNPSGFINLLFTGFYTHIVRLQLEYDLAINRLTISQLHALEKTYDARGKTSTRKLVVHSLFRTSPRKTVLPVTEEPDTRSLKAAKRCFFQQNLEILQRCRNSKKRSCCIRWRLGWLPGGKPRSCLKHPTQQLPKNRAICCLDMHRRLFMPKAICNPLSFLLNMLPLHQLHHNKLISTNHSHGQKLLVWLN</sequence>
<dbReference type="AlphaFoldDB" id="A0A1X0S4V1"/>
<organism evidence="1 2">
    <name type="scientific">Rhizopus microsporus</name>
    <dbReference type="NCBI Taxonomy" id="58291"/>
    <lineage>
        <taxon>Eukaryota</taxon>
        <taxon>Fungi</taxon>
        <taxon>Fungi incertae sedis</taxon>
        <taxon>Mucoromycota</taxon>
        <taxon>Mucoromycotina</taxon>
        <taxon>Mucoromycetes</taxon>
        <taxon>Mucorales</taxon>
        <taxon>Mucorineae</taxon>
        <taxon>Rhizopodaceae</taxon>
        <taxon>Rhizopus</taxon>
    </lineage>
</organism>
<accession>A0A1X0S4V1</accession>
<dbReference type="Proteomes" id="UP000242381">
    <property type="component" value="Unassembled WGS sequence"/>
</dbReference>
<proteinExistence type="predicted"/>
<name>A0A1X0S4V1_RHIZD</name>
<evidence type="ECO:0000313" key="1">
    <source>
        <dbReference type="EMBL" id="ORE19337.1"/>
    </source>
</evidence>
<dbReference type="EMBL" id="KV921312">
    <property type="protein sequence ID" value="ORE19337.1"/>
    <property type="molecule type" value="Genomic_DNA"/>
</dbReference>
<evidence type="ECO:0000313" key="2">
    <source>
        <dbReference type="Proteomes" id="UP000242381"/>
    </source>
</evidence>
<reference evidence="1 2" key="1">
    <citation type="journal article" date="2016" name="Proc. Natl. Acad. Sci. U.S.A.">
        <title>Lipid metabolic changes in an early divergent fungus govern the establishment of a mutualistic symbiosis with endobacteria.</title>
        <authorList>
            <person name="Lastovetsky O.A."/>
            <person name="Gaspar M.L."/>
            <person name="Mondo S.J."/>
            <person name="LaButti K.M."/>
            <person name="Sandor L."/>
            <person name="Grigoriev I.V."/>
            <person name="Henry S.A."/>
            <person name="Pawlowska T.E."/>
        </authorList>
    </citation>
    <scope>NUCLEOTIDE SEQUENCE [LARGE SCALE GENOMIC DNA]</scope>
    <source>
        <strain evidence="1 2">ATCC 11559</strain>
    </source>
</reference>
<dbReference type="VEuPathDB" id="FungiDB:BCV72DRAFT_305674"/>
<protein>
    <submittedName>
        <fullName evidence="1">Uncharacterized protein</fullName>
    </submittedName>
</protein>
<gene>
    <name evidence="1" type="ORF">BCV71DRAFT_242879</name>
</gene>